<reference evidence="4 5" key="1">
    <citation type="submission" date="2019-05" db="EMBL/GenBank/DDBJ databases">
        <title>Mikania micrantha, genome provides insights into the molecular mechanism of rapid growth.</title>
        <authorList>
            <person name="Liu B."/>
        </authorList>
    </citation>
    <scope>NUCLEOTIDE SEQUENCE [LARGE SCALE GENOMIC DNA]</scope>
    <source>
        <strain evidence="4">NLD-2019</strain>
        <tissue evidence="4">Leaf</tissue>
    </source>
</reference>
<feature type="compositionally biased region" description="Basic and acidic residues" evidence="2">
    <location>
        <begin position="161"/>
        <end position="176"/>
    </location>
</feature>
<evidence type="ECO:0000313" key="5">
    <source>
        <dbReference type="Proteomes" id="UP000326396"/>
    </source>
</evidence>
<dbReference type="GO" id="GO:0030276">
    <property type="term" value="F:clathrin binding"/>
    <property type="evidence" value="ECO:0007669"/>
    <property type="project" value="TreeGrafter"/>
</dbReference>
<feature type="compositionally biased region" description="Acidic residues" evidence="2">
    <location>
        <begin position="562"/>
        <end position="580"/>
    </location>
</feature>
<feature type="compositionally biased region" description="Acidic residues" evidence="2">
    <location>
        <begin position="687"/>
        <end position="709"/>
    </location>
</feature>
<feature type="region of interest" description="Disordered" evidence="2">
    <location>
        <begin position="304"/>
        <end position="333"/>
    </location>
</feature>
<protein>
    <recommendedName>
        <fullName evidence="3">Cytochrome oxidase subunit II copper A binding domain-containing protein</fullName>
    </recommendedName>
</protein>
<feature type="region of interest" description="Disordered" evidence="2">
    <location>
        <begin position="546"/>
        <end position="660"/>
    </location>
</feature>
<dbReference type="GO" id="GO:0005737">
    <property type="term" value="C:cytoplasm"/>
    <property type="evidence" value="ECO:0007669"/>
    <property type="project" value="TreeGrafter"/>
</dbReference>
<dbReference type="PANTHER" id="PTHR23172:SF87">
    <property type="entry name" value="CHAPERONE DNAJ-DOMAIN SUPERFAMILY PROTEIN"/>
    <property type="match status" value="1"/>
</dbReference>
<feature type="region of interest" description="Disordered" evidence="2">
    <location>
        <begin position="114"/>
        <end position="196"/>
    </location>
</feature>
<feature type="region of interest" description="Disordered" evidence="2">
    <location>
        <begin position="794"/>
        <end position="823"/>
    </location>
</feature>
<proteinExistence type="predicted"/>
<dbReference type="SUPFAM" id="SSF46565">
    <property type="entry name" value="Chaperone J-domain"/>
    <property type="match status" value="1"/>
</dbReference>
<evidence type="ECO:0000256" key="2">
    <source>
        <dbReference type="SAM" id="MobiDB-lite"/>
    </source>
</evidence>
<feature type="compositionally biased region" description="Basic and acidic residues" evidence="2">
    <location>
        <begin position="605"/>
        <end position="616"/>
    </location>
</feature>
<feature type="compositionally biased region" description="Polar residues" evidence="2">
    <location>
        <begin position="803"/>
        <end position="823"/>
    </location>
</feature>
<dbReference type="InterPro" id="IPR002429">
    <property type="entry name" value="CcO_II-like_C"/>
</dbReference>
<sequence>MKSYRDNGGTGGGIGSGFGARSKTVYDDVFGGPPKFGATTLPPRLEDYTEIFQGFHASRGSSIPVLDLPAPDEESEEVWFDVRSSKLDYSEVFGGFNGLDFAISYEELFGNSKVGDDDDNSSDEVWTPAQSESLSDDSDPHASLEMNQQVSTADPNQSSDVDMKNDPTFEAEKDFLDENTNDSQYTDVPTSTISNNQPTFEAEKDFLDEMTSDSQYIDVPTSTIINNQILSSKKENEKFFSLANNDLYASKDFGGVVEGKKLTKSLSQPLDSTCGTEVYGNQKDYNSVGNRPILSISDLSLKTLPSHLPPPSRPPPSLASKKGDSSNFSSKLKTSKSYVLDRMTNDQLPTFFDVEIDASSSAAADAAAMKDAVEQAQAKLRSAKALMDRKKEGLQSRSKLQLKYNVGDKKVKTYESYEKSNGYEGERMKESLVCDNGEKRHEVREENLQNAVILEPKVGSTGSKNNNNVVFEYYEQKEDSEIAQEAVDRLQKNEQCLKEHTVVHKTSNDSDENEMYENLIEIQLKDNDIITVEKIVTEDWFKNDNERKEDDLGSASNVWVDYDVEPEEATEKENEEEPKETEEQGFQQSGPPEISLIQSEESCEREEGEKIVKESDNISETVSEPDVNKKEQTLDRNEKILPEEDKIKAEIDNNVQTPNDCGEEEKVEIMHEVDCNSERNRKVQEESVSESDDIVNDQEDVKWDEDESISGENSEVLDVVFQVHDNEIFQDKADVKPYAPGEKHEVTPETSCLEKIKEMVEQEGEACEESLFSNQNGLPGIKVEVKTADVIKQAPMKNEKTTSELPSTSKSGNYFTTTTEPVMDQHTYTASKVAENRGKEERLQRARELENECLRKIEEERERQTESEKEQLRKIERDLENERLRKIEEERERQIESEKERLRKIEKELENERLRKIEEERERQIEREKDRMAVDRATLEAREKAFAETRERATVERATAEFRQRALAEARERLEKACAEARERSLADKALEGRLRVEKATAEARERAVADKFSYQSTGIRQNSSPSDLAGSYSGLRYYLSPIQAAGEGESPQRCKARLERHQRTADRAAKALAEKNMRDLIAQKEQAERSRLAEGLDAEVKRWSNGKQGNLRALLSTLQYILGSDSGWQPVPLTEVITTTAVKKAYRKATLCVHPDKLQQRGSGVLGDVCGKPSGVPDSIVAFLGGVYRGLVASWMRQEAWNKFNSEERWLRLPRKPPPAIAFDKLLPRLRLPLPQAIGLRWALFWRLGAWALAFDNIDFPQEFGVTKALTRNDMRRCFTCRVVRRFDAAALWMSKGANKEEGGMSFDEQSLTFDSCVIPEDDLELDQLRLLEVDNRVVVPAKL</sequence>
<feature type="coiled-coil region" evidence="1">
    <location>
        <begin position="839"/>
        <end position="931"/>
    </location>
</feature>
<organism evidence="4 5">
    <name type="scientific">Mikania micrantha</name>
    <name type="common">bitter vine</name>
    <dbReference type="NCBI Taxonomy" id="192012"/>
    <lineage>
        <taxon>Eukaryota</taxon>
        <taxon>Viridiplantae</taxon>
        <taxon>Streptophyta</taxon>
        <taxon>Embryophyta</taxon>
        <taxon>Tracheophyta</taxon>
        <taxon>Spermatophyta</taxon>
        <taxon>Magnoliopsida</taxon>
        <taxon>eudicotyledons</taxon>
        <taxon>Gunneridae</taxon>
        <taxon>Pentapetalae</taxon>
        <taxon>asterids</taxon>
        <taxon>campanulids</taxon>
        <taxon>Asterales</taxon>
        <taxon>Asteraceae</taxon>
        <taxon>Asteroideae</taxon>
        <taxon>Heliantheae alliance</taxon>
        <taxon>Eupatorieae</taxon>
        <taxon>Mikania</taxon>
    </lineage>
</organism>
<dbReference type="GO" id="GO:0004129">
    <property type="term" value="F:cytochrome-c oxidase activity"/>
    <property type="evidence" value="ECO:0007669"/>
    <property type="project" value="InterPro"/>
</dbReference>
<dbReference type="GO" id="GO:0016020">
    <property type="term" value="C:membrane"/>
    <property type="evidence" value="ECO:0007669"/>
    <property type="project" value="InterPro"/>
</dbReference>
<accession>A0A5N6MMF1</accession>
<feature type="compositionally biased region" description="Polar residues" evidence="2">
    <location>
        <begin position="145"/>
        <end position="160"/>
    </location>
</feature>
<dbReference type="GO" id="GO:0072318">
    <property type="term" value="P:clathrin coat disassembly"/>
    <property type="evidence" value="ECO:0007669"/>
    <property type="project" value="TreeGrafter"/>
</dbReference>
<feature type="domain" description="Cytochrome oxidase subunit II copper A binding" evidence="3">
    <location>
        <begin position="1309"/>
        <end position="1343"/>
    </location>
</feature>
<dbReference type="Proteomes" id="UP000326396">
    <property type="component" value="Linkage Group LG5"/>
</dbReference>
<comment type="caution">
    <text evidence="4">The sequence shown here is derived from an EMBL/GenBank/DDBJ whole genome shotgun (WGS) entry which is preliminary data.</text>
</comment>
<gene>
    <name evidence="4" type="ORF">E3N88_29970</name>
</gene>
<feature type="compositionally biased region" description="Pro residues" evidence="2">
    <location>
        <begin position="307"/>
        <end position="317"/>
    </location>
</feature>
<keyword evidence="5" id="KW-1185">Reference proteome</keyword>
<feature type="coiled-coil region" evidence="1">
    <location>
        <begin position="366"/>
        <end position="393"/>
    </location>
</feature>
<feature type="coiled-coil region" evidence="1">
    <location>
        <begin position="1059"/>
        <end position="1091"/>
    </location>
</feature>
<evidence type="ECO:0000259" key="3">
    <source>
        <dbReference type="Pfam" id="PF00116"/>
    </source>
</evidence>
<keyword evidence="1" id="KW-0175">Coiled coil</keyword>
<evidence type="ECO:0000313" key="4">
    <source>
        <dbReference type="EMBL" id="KAD3640747.1"/>
    </source>
</evidence>
<dbReference type="InterPro" id="IPR036869">
    <property type="entry name" value="J_dom_sf"/>
</dbReference>
<dbReference type="GO" id="GO:0005507">
    <property type="term" value="F:copper ion binding"/>
    <property type="evidence" value="ECO:0007669"/>
    <property type="project" value="InterPro"/>
</dbReference>
<dbReference type="GO" id="GO:0031982">
    <property type="term" value="C:vesicle"/>
    <property type="evidence" value="ECO:0007669"/>
    <property type="project" value="TreeGrafter"/>
</dbReference>
<feature type="region of interest" description="Disordered" evidence="2">
    <location>
        <begin position="1"/>
        <end position="20"/>
    </location>
</feature>
<dbReference type="Gene3D" id="1.10.287.110">
    <property type="entry name" value="DnaJ domain"/>
    <property type="match status" value="1"/>
</dbReference>
<feature type="region of interest" description="Disordered" evidence="2">
    <location>
        <begin position="677"/>
        <end position="710"/>
    </location>
</feature>
<dbReference type="GO" id="GO:0072583">
    <property type="term" value="P:clathrin-dependent endocytosis"/>
    <property type="evidence" value="ECO:0007669"/>
    <property type="project" value="TreeGrafter"/>
</dbReference>
<feature type="compositionally biased region" description="Basic and acidic residues" evidence="2">
    <location>
        <begin position="626"/>
        <end position="651"/>
    </location>
</feature>
<dbReference type="Pfam" id="PF00116">
    <property type="entry name" value="COX2"/>
    <property type="match status" value="1"/>
</dbReference>
<dbReference type="PANTHER" id="PTHR23172">
    <property type="entry name" value="AUXILIN/CYCLIN G-ASSOCIATED KINASE-RELATED"/>
    <property type="match status" value="1"/>
</dbReference>
<evidence type="ECO:0000256" key="1">
    <source>
        <dbReference type="SAM" id="Coils"/>
    </source>
</evidence>
<feature type="compositionally biased region" description="Gly residues" evidence="2">
    <location>
        <begin position="8"/>
        <end position="18"/>
    </location>
</feature>
<dbReference type="OrthoDB" id="1717591at2759"/>
<name>A0A5N6MMF1_9ASTR</name>
<dbReference type="EMBL" id="SZYD01000015">
    <property type="protein sequence ID" value="KAD3640747.1"/>
    <property type="molecule type" value="Genomic_DNA"/>
</dbReference>
<feature type="compositionally biased region" description="Polar residues" evidence="2">
    <location>
        <begin position="181"/>
        <end position="196"/>
    </location>
</feature>